<protein>
    <submittedName>
        <fullName evidence="2">HD-GYP domain-containing protein</fullName>
    </submittedName>
</protein>
<dbReference type="CDD" id="cd00077">
    <property type="entry name" value="HDc"/>
    <property type="match status" value="1"/>
</dbReference>
<dbReference type="SUPFAM" id="SSF109604">
    <property type="entry name" value="HD-domain/PDEase-like"/>
    <property type="match status" value="1"/>
</dbReference>
<dbReference type="InterPro" id="IPR006675">
    <property type="entry name" value="HDIG_dom"/>
</dbReference>
<dbReference type="Gene3D" id="1.10.3210.10">
    <property type="entry name" value="Hypothetical protein af1432"/>
    <property type="match status" value="1"/>
</dbReference>
<evidence type="ECO:0000313" key="3">
    <source>
        <dbReference type="Proteomes" id="UP000537131"/>
    </source>
</evidence>
<evidence type="ECO:0000259" key="1">
    <source>
        <dbReference type="PROSITE" id="PS51832"/>
    </source>
</evidence>
<feature type="domain" description="HD-GYP" evidence="1">
    <location>
        <begin position="105"/>
        <end position="301"/>
    </location>
</feature>
<comment type="caution">
    <text evidence="2">The sequence shown here is derived from an EMBL/GenBank/DDBJ whole genome shotgun (WGS) entry which is preliminary data.</text>
</comment>
<organism evidence="2 3">
    <name type="scientific">Clostridium muellerianum</name>
    <dbReference type="NCBI Taxonomy" id="2716538"/>
    <lineage>
        <taxon>Bacteria</taxon>
        <taxon>Bacillati</taxon>
        <taxon>Bacillota</taxon>
        <taxon>Clostridia</taxon>
        <taxon>Eubacteriales</taxon>
        <taxon>Clostridiaceae</taxon>
        <taxon>Clostridium</taxon>
    </lineage>
</organism>
<dbReference type="PANTHER" id="PTHR43155">
    <property type="entry name" value="CYCLIC DI-GMP PHOSPHODIESTERASE PA4108-RELATED"/>
    <property type="match status" value="1"/>
</dbReference>
<dbReference type="SMART" id="SM00471">
    <property type="entry name" value="HDc"/>
    <property type="match status" value="1"/>
</dbReference>
<gene>
    <name evidence="2" type="ORF">HBE96_20935</name>
</gene>
<reference evidence="2 3" key="2">
    <citation type="submission" date="2020-06" db="EMBL/GenBank/DDBJ databases">
        <title>Complete Genome Sequence of Clostridium muelleri sp. nov. P21T, an Acid-Alcohol Producing Acetogen Isolated from Old Hay.</title>
        <authorList>
            <person name="Duncan K.E."/>
            <person name="Tanner R.S."/>
        </authorList>
    </citation>
    <scope>NUCLEOTIDE SEQUENCE [LARGE SCALE GENOMIC DNA]</scope>
    <source>
        <strain evidence="2 3">P21</strain>
    </source>
</reference>
<reference evidence="2 3" key="1">
    <citation type="submission" date="2020-04" db="EMBL/GenBank/DDBJ databases">
        <authorList>
            <person name="Doyle D.A."/>
        </authorList>
    </citation>
    <scope>NUCLEOTIDE SEQUENCE [LARGE SCALE GENOMIC DNA]</scope>
    <source>
        <strain evidence="2 3">P21</strain>
    </source>
</reference>
<sequence length="352" mass="39984">MRLEFINRVKPGDVIGKSILSNEGRVLLRAGVKLNTNYINKLTELGVFYVYVRDERLDDVNVEDERLTELKQVTIKSLSGIMKNVNNVNSKELKESLNRVEEMISYVIELGDVNKSLYDIKTFDNYTYIHSLDTCIMTAFLGIASKYNQWDLKEMVIGAILHDIGKTKISTDLLNKKGPLTKEEFEEVKKHTIYGAEILKKNVTMPDSIIKVVEQHHERVDGKGYPYGLTGNQISRFAKVICVCDVYDAVSNDRCYRDKFKSNDAYELILSGSGTSFDSNVVANFKNTFSIYPLGSCVRLSNGDEGYVISQNKGFPDRPIIRLLYDVKTREPIPFYEIDLLKNPSIVIEGVV</sequence>
<dbReference type="InterPro" id="IPR037522">
    <property type="entry name" value="HD_GYP_dom"/>
</dbReference>
<evidence type="ECO:0000313" key="2">
    <source>
        <dbReference type="EMBL" id="NMM65052.1"/>
    </source>
</evidence>
<dbReference type="PROSITE" id="PS51832">
    <property type="entry name" value="HD_GYP"/>
    <property type="match status" value="1"/>
</dbReference>
<dbReference type="AlphaFoldDB" id="A0A7Y0EL20"/>
<dbReference type="NCBIfam" id="TIGR00277">
    <property type="entry name" value="HDIG"/>
    <property type="match status" value="1"/>
</dbReference>
<dbReference type="RefSeq" id="WP_169299644.1">
    <property type="nucleotide sequence ID" value="NZ_JABBNI010000063.1"/>
</dbReference>
<dbReference type="Proteomes" id="UP000537131">
    <property type="component" value="Unassembled WGS sequence"/>
</dbReference>
<dbReference type="Pfam" id="PF13487">
    <property type="entry name" value="HD_5"/>
    <property type="match status" value="1"/>
</dbReference>
<name>A0A7Y0EL20_9CLOT</name>
<keyword evidence="3" id="KW-1185">Reference proteome</keyword>
<accession>A0A7Y0EL20</accession>
<proteinExistence type="predicted"/>
<dbReference type="InterPro" id="IPR003607">
    <property type="entry name" value="HD/PDEase_dom"/>
</dbReference>
<dbReference type="EMBL" id="JABBNI010000063">
    <property type="protein sequence ID" value="NMM65052.1"/>
    <property type="molecule type" value="Genomic_DNA"/>
</dbReference>
<dbReference type="PANTHER" id="PTHR43155:SF2">
    <property type="entry name" value="CYCLIC DI-GMP PHOSPHODIESTERASE PA4108"/>
    <property type="match status" value="1"/>
</dbReference>